<proteinExistence type="predicted"/>
<sequence length="123" mass="13469">VLSIYAKSTGKNSPHSWVTDSSNISAVSYIAAQLFKPFAARQFSSTMRHATGLKVSTFKLIKPSSFLAALLANPTPLGQNIAISLQDYEYYKALKGKRESIESTIKEIEGRSPKVVEDAQDTD</sequence>
<dbReference type="OrthoDB" id="3065650at2759"/>
<dbReference type="GeneID" id="20670758"/>
<evidence type="ECO:0000313" key="1">
    <source>
        <dbReference type="EMBL" id="ETW79466.1"/>
    </source>
</evidence>
<name>W4K327_HETIT</name>
<dbReference type="KEGG" id="hir:HETIRDRAFT_321475"/>
<feature type="non-terminal residue" evidence="1">
    <location>
        <position position="1"/>
    </location>
</feature>
<dbReference type="HOGENOM" id="CLU_2020688_0_0_1"/>
<dbReference type="AlphaFoldDB" id="W4K327"/>
<protein>
    <submittedName>
        <fullName evidence="1">Uncharacterized protein</fullName>
    </submittedName>
</protein>
<organism evidence="1 2">
    <name type="scientific">Heterobasidion irregulare (strain TC 32-1)</name>
    <dbReference type="NCBI Taxonomy" id="747525"/>
    <lineage>
        <taxon>Eukaryota</taxon>
        <taxon>Fungi</taxon>
        <taxon>Dikarya</taxon>
        <taxon>Basidiomycota</taxon>
        <taxon>Agaricomycotina</taxon>
        <taxon>Agaricomycetes</taxon>
        <taxon>Russulales</taxon>
        <taxon>Bondarzewiaceae</taxon>
        <taxon>Heterobasidion</taxon>
        <taxon>Heterobasidion annosum species complex</taxon>
    </lineage>
</organism>
<gene>
    <name evidence="1" type="ORF">HETIRDRAFT_321475</name>
</gene>
<accession>W4K327</accession>
<reference evidence="1 2" key="1">
    <citation type="journal article" date="2012" name="New Phytol.">
        <title>Insight into trade-off between wood decay and parasitism from the genome of a fungal forest pathogen.</title>
        <authorList>
            <person name="Olson A."/>
            <person name="Aerts A."/>
            <person name="Asiegbu F."/>
            <person name="Belbahri L."/>
            <person name="Bouzid O."/>
            <person name="Broberg A."/>
            <person name="Canback B."/>
            <person name="Coutinho P.M."/>
            <person name="Cullen D."/>
            <person name="Dalman K."/>
            <person name="Deflorio G."/>
            <person name="van Diepen L.T."/>
            <person name="Dunand C."/>
            <person name="Duplessis S."/>
            <person name="Durling M."/>
            <person name="Gonthier P."/>
            <person name="Grimwood J."/>
            <person name="Fossdal C.G."/>
            <person name="Hansson D."/>
            <person name="Henrissat B."/>
            <person name="Hietala A."/>
            <person name="Himmelstrand K."/>
            <person name="Hoffmeister D."/>
            <person name="Hogberg N."/>
            <person name="James T.Y."/>
            <person name="Karlsson M."/>
            <person name="Kohler A."/>
            <person name="Kues U."/>
            <person name="Lee Y.H."/>
            <person name="Lin Y.C."/>
            <person name="Lind M."/>
            <person name="Lindquist E."/>
            <person name="Lombard V."/>
            <person name="Lucas S."/>
            <person name="Lunden K."/>
            <person name="Morin E."/>
            <person name="Murat C."/>
            <person name="Park J."/>
            <person name="Raffaello T."/>
            <person name="Rouze P."/>
            <person name="Salamov A."/>
            <person name="Schmutz J."/>
            <person name="Solheim H."/>
            <person name="Stahlberg J."/>
            <person name="Velez H."/>
            <person name="de Vries R.P."/>
            <person name="Wiebenga A."/>
            <person name="Woodward S."/>
            <person name="Yakovlev I."/>
            <person name="Garbelotto M."/>
            <person name="Martin F."/>
            <person name="Grigoriev I.V."/>
            <person name="Stenlid J."/>
        </authorList>
    </citation>
    <scope>NUCLEOTIDE SEQUENCE [LARGE SCALE GENOMIC DNA]</scope>
    <source>
        <strain evidence="1 2">TC 32-1</strain>
    </source>
</reference>
<keyword evidence="2" id="KW-1185">Reference proteome</keyword>
<dbReference type="Proteomes" id="UP000030671">
    <property type="component" value="Unassembled WGS sequence"/>
</dbReference>
<evidence type="ECO:0000313" key="2">
    <source>
        <dbReference type="Proteomes" id="UP000030671"/>
    </source>
</evidence>
<dbReference type="RefSeq" id="XP_009548053.1">
    <property type="nucleotide sequence ID" value="XM_009549758.1"/>
</dbReference>
<dbReference type="InParanoid" id="W4K327"/>
<dbReference type="EMBL" id="KI925460">
    <property type="protein sequence ID" value="ETW79466.1"/>
    <property type="molecule type" value="Genomic_DNA"/>
</dbReference>